<gene>
    <name evidence="1" type="ORF">RF819_00270</name>
</gene>
<evidence type="ECO:0000313" key="2">
    <source>
        <dbReference type="Proteomes" id="UP000190750"/>
    </source>
</evidence>
<dbReference type="Pfam" id="PF05930">
    <property type="entry name" value="Phage_AlpA"/>
    <property type="match status" value="1"/>
</dbReference>
<reference evidence="1 2" key="1">
    <citation type="submission" date="2017-01" db="EMBL/GenBank/DDBJ databases">
        <title>Genome sequencing of Rhodoferax fermentans JCM 7819.</title>
        <authorList>
            <person name="Kim Y.J."/>
            <person name="Farh M.E.-A."/>
            <person name="Yang D.-C."/>
        </authorList>
    </citation>
    <scope>NUCLEOTIDE SEQUENCE [LARGE SCALE GENOMIC DNA]</scope>
    <source>
        <strain evidence="1 2">JCM 7819</strain>
    </source>
</reference>
<dbReference type="AlphaFoldDB" id="A0A1T1AMN2"/>
<dbReference type="InterPro" id="IPR052931">
    <property type="entry name" value="Prophage_regulatory_activator"/>
</dbReference>
<dbReference type="STRING" id="28066.RF819_00270"/>
<protein>
    <recommendedName>
        <fullName evidence="3">AlpA family phage regulatory protein</fullName>
    </recommendedName>
</protein>
<accession>A0A1T1AMN2</accession>
<dbReference type="EMBL" id="MTJN01000002">
    <property type="protein sequence ID" value="OOV05350.1"/>
    <property type="molecule type" value="Genomic_DNA"/>
</dbReference>
<dbReference type="InterPro" id="IPR010260">
    <property type="entry name" value="AlpA"/>
</dbReference>
<dbReference type="Proteomes" id="UP000190750">
    <property type="component" value="Unassembled WGS sequence"/>
</dbReference>
<evidence type="ECO:0008006" key="3">
    <source>
        <dbReference type="Google" id="ProtNLM"/>
    </source>
</evidence>
<dbReference type="PANTHER" id="PTHR36154:SF1">
    <property type="entry name" value="DNA-BINDING TRANSCRIPTIONAL ACTIVATOR ALPA"/>
    <property type="match status" value="1"/>
</dbReference>
<proteinExistence type="predicted"/>
<dbReference type="PANTHER" id="PTHR36154">
    <property type="entry name" value="DNA-BINDING TRANSCRIPTIONAL ACTIVATOR ALPA"/>
    <property type="match status" value="1"/>
</dbReference>
<name>A0A1T1AMN2_RHOFE</name>
<organism evidence="1 2">
    <name type="scientific">Rhodoferax fermentans</name>
    <dbReference type="NCBI Taxonomy" id="28066"/>
    <lineage>
        <taxon>Bacteria</taxon>
        <taxon>Pseudomonadati</taxon>
        <taxon>Pseudomonadota</taxon>
        <taxon>Betaproteobacteria</taxon>
        <taxon>Burkholderiales</taxon>
        <taxon>Comamonadaceae</taxon>
        <taxon>Rhodoferax</taxon>
    </lineage>
</organism>
<sequence>MGPETTTPNLKILRLKQVCERLQISRSSLYEKITITSPRFDKDFPRPFKLGASAIGFDADAVNQWVLGRIAASSAMEGTKCQ</sequence>
<dbReference type="OrthoDB" id="9182156at2"/>
<keyword evidence="2" id="KW-1185">Reference proteome</keyword>
<evidence type="ECO:0000313" key="1">
    <source>
        <dbReference type="EMBL" id="OOV05350.1"/>
    </source>
</evidence>
<comment type="caution">
    <text evidence="1">The sequence shown here is derived from an EMBL/GenBank/DDBJ whole genome shotgun (WGS) entry which is preliminary data.</text>
</comment>
<dbReference type="RefSeq" id="WP_078363128.1">
    <property type="nucleotide sequence ID" value="NZ_MTJN01000002.1"/>
</dbReference>